<name>A0A4P6YT68_9LACO</name>
<protein>
    <submittedName>
        <fullName evidence="1">Uncharacterized protein</fullName>
    </submittedName>
</protein>
<dbReference type="AlphaFoldDB" id="A0A4P6YT68"/>
<evidence type="ECO:0000313" key="2">
    <source>
        <dbReference type="Proteomes" id="UP000292886"/>
    </source>
</evidence>
<dbReference type="Proteomes" id="UP000292886">
    <property type="component" value="Chromosome"/>
</dbReference>
<dbReference type="EMBL" id="CP037940">
    <property type="protein sequence ID" value="QBO35934.1"/>
    <property type="molecule type" value="Genomic_DNA"/>
</dbReference>
<organism evidence="1 2">
    <name type="scientific">Periweissella cryptocerci</name>
    <dbReference type="NCBI Taxonomy" id="2506420"/>
    <lineage>
        <taxon>Bacteria</taxon>
        <taxon>Bacillati</taxon>
        <taxon>Bacillota</taxon>
        <taxon>Bacilli</taxon>
        <taxon>Lactobacillales</taxon>
        <taxon>Lactobacillaceae</taxon>
        <taxon>Periweissella</taxon>
    </lineage>
</organism>
<keyword evidence="2" id="KW-1185">Reference proteome</keyword>
<sequence length="60" mass="6538">MTSKKVIAETDTTIPAYQSQAIAVGKKRHVGRWVKNNEGSTATVNRASSGNATHYDYKKA</sequence>
<accession>A0A4P6YT68</accession>
<proteinExistence type="predicted"/>
<reference evidence="2" key="1">
    <citation type="submission" date="2019-03" db="EMBL/GenBank/DDBJ databases">
        <title>Weissella sp. 26KH-42 Genome sequencing.</title>
        <authorList>
            <person name="Heo J."/>
            <person name="Kim S.-J."/>
            <person name="Kim J.-S."/>
            <person name="Hong S.-B."/>
            <person name="Kwon S.-W."/>
        </authorList>
    </citation>
    <scope>NUCLEOTIDE SEQUENCE [LARGE SCALE GENOMIC DNA]</scope>
    <source>
        <strain evidence="2">26KH-42</strain>
    </source>
</reference>
<evidence type="ECO:0000313" key="1">
    <source>
        <dbReference type="EMBL" id="QBO35934.1"/>
    </source>
</evidence>
<gene>
    <name evidence="1" type="ORF">EQG49_05405</name>
</gene>
<dbReference type="KEGG" id="wei:EQG49_05405"/>